<sequence length="203" mass="24326">MYQVLSADKIKEYQQKHLKLKDEDINLKDLLIFYEENIIPYIYTYECEHELKVRFSFEDENLCHLLYGTVDKTFSNRKNYTGKQGYKCIKNETVTFEKLPEKLKKKCIHRIKSFLLIEKILEKPKVIIYNKNMVDRKKLKESLIQSKFLLYRELNTGSIVHLFVDERGGSKKLIPISFFPDNDGNYISEQIKFKVNNIKIKRR</sequence>
<dbReference type="EMBL" id="WOFV02000052">
    <property type="protein sequence ID" value="NAS19027.1"/>
    <property type="molecule type" value="Genomic_DNA"/>
</dbReference>
<accession>A0A6L9EQW0</accession>
<gene>
    <name evidence="1" type="ORF">GND98_014390</name>
</gene>
<comment type="caution">
    <text evidence="1">The sequence shown here is derived from an EMBL/GenBank/DDBJ whole genome shotgun (WGS) entry which is preliminary data.</text>
</comment>
<proteinExistence type="predicted"/>
<dbReference type="AlphaFoldDB" id="A0A6L9EQW0"/>
<evidence type="ECO:0000313" key="1">
    <source>
        <dbReference type="EMBL" id="NAS19027.1"/>
    </source>
</evidence>
<organism evidence="1 2">
    <name type="scientific">Clostridium butyricum</name>
    <dbReference type="NCBI Taxonomy" id="1492"/>
    <lineage>
        <taxon>Bacteria</taxon>
        <taxon>Bacillati</taxon>
        <taxon>Bacillota</taxon>
        <taxon>Clostridia</taxon>
        <taxon>Eubacteriales</taxon>
        <taxon>Clostridiaceae</taxon>
        <taxon>Clostridium</taxon>
    </lineage>
</organism>
<evidence type="ECO:0000313" key="2">
    <source>
        <dbReference type="Proteomes" id="UP000474042"/>
    </source>
</evidence>
<protein>
    <submittedName>
        <fullName evidence="1">Uncharacterized protein</fullName>
    </submittedName>
</protein>
<dbReference type="Proteomes" id="UP000474042">
    <property type="component" value="Unassembled WGS sequence"/>
</dbReference>
<reference evidence="1 2" key="1">
    <citation type="submission" date="2020-01" db="EMBL/GenBank/DDBJ databases">
        <title>Genome sequence of a 1,3-propanediol producer, Clostridium butyricum S3.</title>
        <authorList>
            <person name="Zhou J."/>
        </authorList>
    </citation>
    <scope>NUCLEOTIDE SEQUENCE [LARGE SCALE GENOMIC DNA]</scope>
    <source>
        <strain evidence="1 2">S3</strain>
    </source>
</reference>
<name>A0A6L9EQW0_CLOBU</name>